<evidence type="ECO:0000313" key="3">
    <source>
        <dbReference type="Proteomes" id="UP000279833"/>
    </source>
</evidence>
<organism evidence="4">
    <name type="scientific">Schistosoma curassoni</name>
    <dbReference type="NCBI Taxonomy" id="6186"/>
    <lineage>
        <taxon>Eukaryota</taxon>
        <taxon>Metazoa</taxon>
        <taxon>Spiralia</taxon>
        <taxon>Lophotrochozoa</taxon>
        <taxon>Platyhelminthes</taxon>
        <taxon>Trematoda</taxon>
        <taxon>Digenea</taxon>
        <taxon>Strigeidida</taxon>
        <taxon>Schistosomatoidea</taxon>
        <taxon>Schistosomatidae</taxon>
        <taxon>Schistosoma</taxon>
    </lineage>
</organism>
<keyword evidence="1" id="KW-0472">Membrane</keyword>
<dbReference type="InterPro" id="IPR019396">
    <property type="entry name" value="TM_Fragile-X-F-assoc"/>
</dbReference>
<feature type="transmembrane region" description="Helical" evidence="1">
    <location>
        <begin position="155"/>
        <end position="184"/>
    </location>
</feature>
<dbReference type="STRING" id="6186.A0A183JXK7"/>
<feature type="transmembrane region" description="Helical" evidence="1">
    <location>
        <begin position="38"/>
        <end position="62"/>
    </location>
</feature>
<proteinExistence type="predicted"/>
<dbReference type="EMBL" id="UZAK01032350">
    <property type="protein sequence ID" value="VDP26299.1"/>
    <property type="molecule type" value="Genomic_DNA"/>
</dbReference>
<dbReference type="OrthoDB" id="72976at2759"/>
<dbReference type="PANTHER" id="PTHR13568:SF6">
    <property type="entry name" value="TRANSMEMBRANE PROTEIN 185A"/>
    <property type="match status" value="1"/>
</dbReference>
<keyword evidence="1" id="KW-1133">Transmembrane helix</keyword>
<protein>
    <submittedName>
        <fullName evidence="4">G-protein coupled receptors family 2 profile 2 domain-containing protein</fullName>
    </submittedName>
</protein>
<dbReference type="AlphaFoldDB" id="A0A183JXK7"/>
<evidence type="ECO:0000256" key="1">
    <source>
        <dbReference type="SAM" id="Phobius"/>
    </source>
</evidence>
<feature type="transmembrane region" description="Helical" evidence="1">
    <location>
        <begin position="98"/>
        <end position="119"/>
    </location>
</feature>
<feature type="transmembrane region" description="Helical" evidence="1">
    <location>
        <begin position="231"/>
        <end position="253"/>
    </location>
</feature>
<feature type="transmembrane region" description="Helical" evidence="1">
    <location>
        <begin position="131"/>
        <end position="149"/>
    </location>
</feature>
<dbReference type="WBParaSite" id="SCUD_0000745401-mRNA-1">
    <property type="protein sequence ID" value="SCUD_0000745401-mRNA-1"/>
    <property type="gene ID" value="SCUD_0000745401"/>
</dbReference>
<sequence>MIAQNYLQNVLTQKALFLLVLSVNLILCVLKINDYIHINAWFMFMPLWLWNILVFSGSLILFLLKSLNLTKFCLFFYVYQVLILTFQIFLCIKLETNALNWCVVFIPIYCLCVLGFLTFTKAFYELTVYDCEKFLALNLPCVILIALRLDNYINWTWVVVLIPFWIIMGFLIVLLLFLVCMLCGLSRFTQKDLYDVVSMIGFTSIAFTFLVFVVLLVCRLDNIKLFTYNEIFLPLFICILFLLIMTISTNWLVSKFCRNINGSDGGNCLVEYTSRSRLSANTSLDPIQGGNTNVANITVSRDKYSEVHQNLTKRTASEPLENSIETVISPNTDAPCSNLLIKEKHFIHSNKLNQPMIKENSLSLPD</sequence>
<reference evidence="2 3" key="2">
    <citation type="submission" date="2018-11" db="EMBL/GenBank/DDBJ databases">
        <authorList>
            <consortium name="Pathogen Informatics"/>
        </authorList>
    </citation>
    <scope>NUCLEOTIDE SEQUENCE [LARGE SCALE GENOMIC DNA]</scope>
    <source>
        <strain evidence="2">Dakar</strain>
        <strain evidence="3">Dakar, Senegal</strain>
    </source>
</reference>
<reference evidence="4" key="1">
    <citation type="submission" date="2016-06" db="UniProtKB">
        <authorList>
            <consortium name="WormBaseParasite"/>
        </authorList>
    </citation>
    <scope>IDENTIFICATION</scope>
</reference>
<feature type="transmembrane region" description="Helical" evidence="1">
    <location>
        <begin position="74"/>
        <end position="92"/>
    </location>
</feature>
<name>A0A183JXK7_9TREM</name>
<feature type="transmembrane region" description="Helical" evidence="1">
    <location>
        <begin position="196"/>
        <end position="216"/>
    </location>
</feature>
<dbReference type="Pfam" id="PF10269">
    <property type="entry name" value="Tmemb_185A"/>
    <property type="match status" value="1"/>
</dbReference>
<keyword evidence="3" id="KW-1185">Reference proteome</keyword>
<evidence type="ECO:0000313" key="2">
    <source>
        <dbReference type="EMBL" id="VDP26299.1"/>
    </source>
</evidence>
<feature type="transmembrane region" description="Helical" evidence="1">
    <location>
        <begin position="15"/>
        <end position="32"/>
    </location>
</feature>
<gene>
    <name evidence="2" type="ORF">SCUD_LOCUS7454</name>
</gene>
<dbReference type="Proteomes" id="UP000279833">
    <property type="component" value="Unassembled WGS sequence"/>
</dbReference>
<accession>A0A183JXK7</accession>
<dbReference type="PANTHER" id="PTHR13568">
    <property type="entry name" value="FAM11A, B PROTEIN"/>
    <property type="match status" value="1"/>
</dbReference>
<evidence type="ECO:0000313" key="4">
    <source>
        <dbReference type="WBParaSite" id="SCUD_0000745401-mRNA-1"/>
    </source>
</evidence>
<keyword evidence="1" id="KW-0812">Transmembrane</keyword>